<name>A0AAV5VDJ8_9BILA</name>
<reference evidence="6" key="1">
    <citation type="submission" date="2023-10" db="EMBL/GenBank/DDBJ databases">
        <title>Genome assembly of Pristionchus species.</title>
        <authorList>
            <person name="Yoshida K."/>
            <person name="Sommer R.J."/>
        </authorList>
    </citation>
    <scope>NUCLEOTIDE SEQUENCE</scope>
    <source>
        <strain evidence="6">RS5133</strain>
    </source>
</reference>
<keyword evidence="1 3" id="KW-0479">Metal-binding</keyword>
<dbReference type="EMBL" id="BTSY01000003">
    <property type="protein sequence ID" value="GMT17750.1"/>
    <property type="molecule type" value="Genomic_DNA"/>
</dbReference>
<dbReference type="Proteomes" id="UP001432322">
    <property type="component" value="Unassembled WGS sequence"/>
</dbReference>
<feature type="non-terminal residue" evidence="6">
    <location>
        <position position="195"/>
    </location>
</feature>
<accession>A0AAV5VDJ8</accession>
<evidence type="ECO:0000256" key="3">
    <source>
        <dbReference type="PROSITE-ProRule" id="PRU00175"/>
    </source>
</evidence>
<organism evidence="6 7">
    <name type="scientific">Pristionchus fissidentatus</name>
    <dbReference type="NCBI Taxonomy" id="1538716"/>
    <lineage>
        <taxon>Eukaryota</taxon>
        <taxon>Metazoa</taxon>
        <taxon>Ecdysozoa</taxon>
        <taxon>Nematoda</taxon>
        <taxon>Chromadorea</taxon>
        <taxon>Rhabditida</taxon>
        <taxon>Rhabditina</taxon>
        <taxon>Diplogasteromorpha</taxon>
        <taxon>Diplogasteroidea</taxon>
        <taxon>Neodiplogasteridae</taxon>
        <taxon>Pristionchus</taxon>
    </lineage>
</organism>
<dbReference type="PANTHER" id="PTHR16450">
    <property type="entry name" value="RING FINGER PROTEIN 186"/>
    <property type="match status" value="1"/>
</dbReference>
<feature type="region of interest" description="Disordered" evidence="4">
    <location>
        <begin position="152"/>
        <end position="195"/>
    </location>
</feature>
<evidence type="ECO:0000256" key="1">
    <source>
        <dbReference type="ARBA" id="ARBA00022771"/>
    </source>
</evidence>
<evidence type="ECO:0000256" key="2">
    <source>
        <dbReference type="ARBA" id="ARBA00022833"/>
    </source>
</evidence>
<dbReference type="InterPro" id="IPR001841">
    <property type="entry name" value="Znf_RING"/>
</dbReference>
<dbReference type="CDD" id="cd16449">
    <property type="entry name" value="RING-HC"/>
    <property type="match status" value="1"/>
</dbReference>
<keyword evidence="7" id="KW-1185">Reference proteome</keyword>
<proteinExistence type="predicted"/>
<dbReference type="PANTHER" id="PTHR16450:SF1">
    <property type="entry name" value="PROTEIN CBG12045"/>
    <property type="match status" value="1"/>
</dbReference>
<dbReference type="Gene3D" id="3.30.40.10">
    <property type="entry name" value="Zinc/RING finger domain, C3HC4 (zinc finger)"/>
    <property type="match status" value="1"/>
</dbReference>
<sequence>LIPSGSSVSFFIIMPGDEMSYFELFSSYESASPSDPLHNKRGMVVNRGIFIRMHRNLLRVEAMEGLPDDLHRAQRVQQLKEANDRSSNSPPLLYSRRCPVCSTPQPRVRVCYTICGHITCLACNGEMLLRRERNCPVCGEWSGYVSLYEEEEENEKMEKGKATAAVEKNDEILSDKTEGEKIDEECEGKEEKKGE</sequence>
<gene>
    <name evidence="6" type="ORF">PFISCL1PPCAC_9047</name>
</gene>
<dbReference type="GO" id="GO:0008270">
    <property type="term" value="F:zinc ion binding"/>
    <property type="evidence" value="ECO:0007669"/>
    <property type="project" value="UniProtKB-KW"/>
</dbReference>
<dbReference type="InterPro" id="IPR013083">
    <property type="entry name" value="Znf_RING/FYVE/PHD"/>
</dbReference>
<evidence type="ECO:0000313" key="6">
    <source>
        <dbReference type="EMBL" id="GMT17750.1"/>
    </source>
</evidence>
<comment type="caution">
    <text evidence="6">The sequence shown here is derived from an EMBL/GenBank/DDBJ whole genome shotgun (WGS) entry which is preliminary data.</text>
</comment>
<feature type="compositionally biased region" description="Basic and acidic residues" evidence="4">
    <location>
        <begin position="156"/>
        <end position="180"/>
    </location>
</feature>
<evidence type="ECO:0000256" key="4">
    <source>
        <dbReference type="SAM" id="MobiDB-lite"/>
    </source>
</evidence>
<dbReference type="SUPFAM" id="SSF57850">
    <property type="entry name" value="RING/U-box"/>
    <property type="match status" value="1"/>
</dbReference>
<feature type="domain" description="RING-type" evidence="5">
    <location>
        <begin position="98"/>
        <end position="138"/>
    </location>
</feature>
<evidence type="ECO:0000259" key="5">
    <source>
        <dbReference type="PROSITE" id="PS50089"/>
    </source>
</evidence>
<dbReference type="AlphaFoldDB" id="A0AAV5VDJ8"/>
<evidence type="ECO:0000313" key="7">
    <source>
        <dbReference type="Proteomes" id="UP001432322"/>
    </source>
</evidence>
<protein>
    <recommendedName>
        <fullName evidence="5">RING-type domain-containing protein</fullName>
    </recommendedName>
</protein>
<dbReference type="PROSITE" id="PS50089">
    <property type="entry name" value="ZF_RING_2"/>
    <property type="match status" value="1"/>
</dbReference>
<keyword evidence="1 3" id="KW-0863">Zinc-finger</keyword>
<feature type="non-terminal residue" evidence="6">
    <location>
        <position position="1"/>
    </location>
</feature>
<keyword evidence="2" id="KW-0862">Zinc</keyword>